<feature type="compositionally biased region" description="Basic and acidic residues" evidence="13">
    <location>
        <begin position="1549"/>
        <end position="1566"/>
    </location>
</feature>
<feature type="compositionally biased region" description="Basic and acidic residues" evidence="13">
    <location>
        <begin position="1342"/>
        <end position="1353"/>
    </location>
</feature>
<feature type="region of interest" description="Disordered" evidence="13">
    <location>
        <begin position="508"/>
        <end position="527"/>
    </location>
</feature>
<evidence type="ECO:0000256" key="8">
    <source>
        <dbReference type="ARBA" id="ARBA00023242"/>
    </source>
</evidence>
<reference evidence="15 16" key="1">
    <citation type="journal article" date="2018" name="Sci. Rep.">
        <title>Comparative analysis of the Pocillopora damicornis genome highlights role of immune system in coral evolution.</title>
        <authorList>
            <person name="Cunning R."/>
            <person name="Bay R.A."/>
            <person name="Gillette P."/>
            <person name="Baker A.C."/>
            <person name="Traylor-Knowles N."/>
        </authorList>
    </citation>
    <scope>NUCLEOTIDE SEQUENCE [LARGE SCALE GENOMIC DNA]</scope>
    <source>
        <strain evidence="15">RSMAS</strain>
        <tissue evidence="15">Whole animal</tissue>
    </source>
</reference>
<dbReference type="Gene3D" id="1.10.260.60">
    <property type="match status" value="1"/>
</dbReference>
<feature type="compositionally biased region" description="Low complexity" evidence="13">
    <location>
        <begin position="1271"/>
        <end position="1293"/>
    </location>
</feature>
<evidence type="ECO:0000256" key="11">
    <source>
        <dbReference type="RuleBase" id="RU271113"/>
    </source>
</evidence>
<dbReference type="InterPro" id="IPR030445">
    <property type="entry name" value="H3-K79_meTrfase"/>
</dbReference>
<dbReference type="GO" id="GO:0140956">
    <property type="term" value="F:histone H3K79 trimethyltransferase activity"/>
    <property type="evidence" value="ECO:0007669"/>
    <property type="project" value="UniProtKB-EC"/>
</dbReference>
<comment type="caution">
    <text evidence="15">The sequence shown here is derived from an EMBL/GenBank/DDBJ whole genome shotgun (WGS) entry which is preliminary data.</text>
</comment>
<feature type="region of interest" description="Disordered" evidence="13">
    <location>
        <begin position="1812"/>
        <end position="1834"/>
    </location>
</feature>
<feature type="compositionally biased region" description="Low complexity" evidence="13">
    <location>
        <begin position="1477"/>
        <end position="1492"/>
    </location>
</feature>
<evidence type="ECO:0000313" key="15">
    <source>
        <dbReference type="EMBL" id="RMX44828.1"/>
    </source>
</evidence>
<feature type="compositionally biased region" description="Polar residues" evidence="13">
    <location>
        <begin position="1115"/>
        <end position="1132"/>
    </location>
</feature>
<protein>
    <recommendedName>
        <fullName evidence="3 11">Histone-lysine N-methyltransferase, H3 lysine-79 specific</fullName>
        <ecNumber evidence="2 11">2.1.1.360</ecNumber>
    </recommendedName>
    <alternativeName>
        <fullName evidence="9 11">Histone H3-K79 methyltransferase</fullName>
    </alternativeName>
</protein>
<keyword evidence="12" id="KW-0175">Coiled coil</keyword>
<evidence type="ECO:0000256" key="4">
    <source>
        <dbReference type="ARBA" id="ARBA00022603"/>
    </source>
</evidence>
<dbReference type="STRING" id="46731.A0A3M6TU58"/>
<dbReference type="PROSITE" id="PS51569">
    <property type="entry name" value="DOT1"/>
    <property type="match status" value="1"/>
</dbReference>
<gene>
    <name evidence="15" type="ORF">pdam_00009295</name>
</gene>
<feature type="compositionally biased region" description="Polar residues" evidence="13">
    <location>
        <begin position="1230"/>
        <end position="1240"/>
    </location>
</feature>
<evidence type="ECO:0000259" key="14">
    <source>
        <dbReference type="PROSITE" id="PS51569"/>
    </source>
</evidence>
<dbReference type="InterPro" id="IPR029063">
    <property type="entry name" value="SAM-dependent_MTases_sf"/>
</dbReference>
<comment type="miscellaneous">
    <text evidence="11">In contrast to other lysine histone methyltransferases, it does not contain a SET domain, suggesting the existence of another mechanism for methylation of lysine residues of histones.</text>
</comment>
<keyword evidence="7 11" id="KW-0156">Chromatin regulator</keyword>
<keyword evidence="6 11" id="KW-0949">S-adenosyl-L-methionine</keyword>
<feature type="compositionally biased region" description="Polar residues" evidence="13">
    <location>
        <begin position="1176"/>
        <end position="1195"/>
    </location>
</feature>
<evidence type="ECO:0000256" key="2">
    <source>
        <dbReference type="ARBA" id="ARBA00012190"/>
    </source>
</evidence>
<feature type="compositionally biased region" description="Basic and acidic residues" evidence="13">
    <location>
        <begin position="658"/>
        <end position="668"/>
    </location>
</feature>
<dbReference type="PANTHER" id="PTHR21451">
    <property type="entry name" value="HISTONE H3 METHYLTRANSFERASE"/>
    <property type="match status" value="1"/>
</dbReference>
<evidence type="ECO:0000256" key="12">
    <source>
        <dbReference type="SAM" id="Coils"/>
    </source>
</evidence>
<feature type="domain" description="DOT1" evidence="14">
    <location>
        <begin position="19"/>
        <end position="332"/>
    </location>
</feature>
<feature type="region of interest" description="Disordered" evidence="13">
    <location>
        <begin position="380"/>
        <end position="490"/>
    </location>
</feature>
<evidence type="ECO:0000256" key="13">
    <source>
        <dbReference type="SAM" id="MobiDB-lite"/>
    </source>
</evidence>
<keyword evidence="8 11" id="KW-0539">Nucleus</keyword>
<keyword evidence="16" id="KW-1185">Reference proteome</keyword>
<dbReference type="GO" id="GO:0006281">
    <property type="term" value="P:DNA repair"/>
    <property type="evidence" value="ECO:0007669"/>
    <property type="project" value="TreeGrafter"/>
</dbReference>
<dbReference type="OMA" id="RFRFEEH"/>
<feature type="compositionally biased region" description="Polar residues" evidence="13">
    <location>
        <begin position="1204"/>
        <end position="1223"/>
    </location>
</feature>
<feature type="compositionally biased region" description="Polar residues" evidence="13">
    <location>
        <begin position="1619"/>
        <end position="1686"/>
    </location>
</feature>
<feature type="compositionally biased region" description="Polar residues" evidence="13">
    <location>
        <begin position="1247"/>
        <end position="1262"/>
    </location>
</feature>
<feature type="compositionally biased region" description="Polar residues" evidence="13">
    <location>
        <begin position="1821"/>
        <end position="1834"/>
    </location>
</feature>
<dbReference type="Proteomes" id="UP000275408">
    <property type="component" value="Unassembled WGS sequence"/>
</dbReference>
<organism evidence="15 16">
    <name type="scientific">Pocillopora damicornis</name>
    <name type="common">Cauliflower coral</name>
    <name type="synonym">Millepora damicornis</name>
    <dbReference type="NCBI Taxonomy" id="46731"/>
    <lineage>
        <taxon>Eukaryota</taxon>
        <taxon>Metazoa</taxon>
        <taxon>Cnidaria</taxon>
        <taxon>Anthozoa</taxon>
        <taxon>Hexacorallia</taxon>
        <taxon>Scleractinia</taxon>
        <taxon>Astrocoeniina</taxon>
        <taxon>Pocilloporidae</taxon>
        <taxon>Pocillopora</taxon>
    </lineage>
</organism>
<feature type="region of interest" description="Disordered" evidence="13">
    <location>
        <begin position="649"/>
        <end position="672"/>
    </location>
</feature>
<feature type="compositionally biased region" description="Low complexity" evidence="13">
    <location>
        <begin position="851"/>
        <end position="861"/>
    </location>
</feature>
<evidence type="ECO:0000256" key="7">
    <source>
        <dbReference type="ARBA" id="ARBA00022853"/>
    </source>
</evidence>
<dbReference type="CDD" id="cd20902">
    <property type="entry name" value="CC_DOT1L"/>
    <property type="match status" value="1"/>
</dbReference>
<feature type="compositionally biased region" description="Basic residues" evidence="13">
    <location>
        <begin position="386"/>
        <end position="400"/>
    </location>
</feature>
<dbReference type="GO" id="GO:0005634">
    <property type="term" value="C:nucleus"/>
    <property type="evidence" value="ECO:0007669"/>
    <property type="project" value="UniProtKB-SubCell"/>
</dbReference>
<feature type="region of interest" description="Disordered" evidence="13">
    <location>
        <begin position="895"/>
        <end position="919"/>
    </location>
</feature>
<feature type="compositionally biased region" description="Polar residues" evidence="13">
    <location>
        <begin position="1084"/>
        <end position="1107"/>
    </location>
</feature>
<feature type="coiled-coil region" evidence="12">
    <location>
        <begin position="558"/>
        <end position="599"/>
    </location>
</feature>
<dbReference type="SUPFAM" id="SSF53335">
    <property type="entry name" value="S-adenosyl-L-methionine-dependent methyltransferases"/>
    <property type="match status" value="1"/>
</dbReference>
<evidence type="ECO:0000256" key="9">
    <source>
        <dbReference type="ARBA" id="ARBA00029821"/>
    </source>
</evidence>
<feature type="coiled-coil region" evidence="12">
    <location>
        <begin position="702"/>
        <end position="729"/>
    </location>
</feature>
<sequence length="1834" mass="199061">MYFNDMALELKLHSPAGAESIVYSWPLQKSDGRDEAAEIVETIRWVCADFPELKLAVEHYVLREFDPTSYESMSKLCERYNRAIDGILQLWKGCAPPSCINVPPSQELLRHIIQQVYSHSVRDPDKLNDYEPFSPEVYGETSFDLVAQMIKEVPMSPHDLFIDLGSGVGQVVLQVAASGNIKECYGIEKADIPARYAEEMDREFRKWMRWFGKTYKPYKLVKGDFLEDKMREKIQSAGIVFVNNFAFGPDVDHKLKERFATMREGAKIISSKAFCSLNFRTTSRNLSDIGTILRVSELKPNGRAVSWTGKPVSYFVHVIDRTLLEQYFADLKRRKEGRDFSDASSLSDSMASTPNFEELDDVLFGVSTRHQWNQLITQIEATNKANKGHSRNSRKSHSKKCVLQERNGSVNPAWPDQEQKDGSKGRQPTFAQKVRKKYQRQQNKKAQKLKKRLKNSKGKGKQKSKPKKNSSMTKVKLKEMSKASQKRQRDSLAVTALENATVAALQNLQRKRGQKQGMRISSASPPPMSHNFSIEQCLPALEQLMAVTRYQFLHFMCHMNTSEYKENLKRQIEEQKAKKKELMGKVSLAEKHVEILQKEALGNLRSRMDEIGLTAKTPRELLMKAGELLGEHKKIKDRVKRLEKEVKHLEKHKNYHSPGDKNSTKDGKLTNGDLDMVQKPGETQVKDKQSLMTHLYEEWRKRKALVEKVNRLESEVEQLDSKKKVWETASVSSSKNLPSPVNVATYAKPVTQTVQPITTPFSSNSSAHLTNSQISAGSLASSVISSSSLVSKPTVAMPVPSGTFPRSQASHGSAQPQIVNAYHQCLLQPVGLPVQMVSFIDKNGRLITTAPNTKKTTSKGNNAKKKSKATSPKKSELNVTLPSSTTFSSHQVVNTVVSPSTPTGSLKKSPTVSRPAQPLVTSPVTPVNYSGLPRSAILSPVPLVTSPVTPTPVRQATPITSLSASGSGVPAMVSFSQNSLTFISPLSPMSIASSRQPTSTATPLSSLSASTQKYLNTFATQVAATSRPSLPNPSQMNPPVSVSQSPIIGRSFPNTDLSTDHSAGIKLLCDLLNDTLPEQPPPVVTTSAMRSQGTPSSHALVSSTPDTSRVDERSPVNTSPTTPSKTVAKSPRTPSVVNVLVNSFPGGVLSSAEQASSVRRTPARSATPPTSKKRTSPFTIDSIVSSSPESQTGIKSRSPPEAEVTTNRSSPKGGNKSPSTNFSIAHITRDMNSSNLTSKSRAPFVTSPGTYSLPPSVSSTDGKQSQRRKSPPSSSLSPLEQSSRVESSGVISSNTAQRGLTPVPLITGPNDVRKDGNPTELPSQTQGKHSSMTPESIAVSDDVSRKAGARKDSPTNATKGGPVNLKETILPTGSKVTSRGSVASKGESVSNEVSSSVSSSVSPEREREAFSIENQDTVIIPDIPLDMIPLPSGKRPSPKKETSSTSLSSRKRCSPVPPVPKSASPDTEVSSLMAHESLPQSPSISSSVSKAGSAVLDGQAPVLVDSNPCSARSPIPVAPSLMMQSPLGVSLPSFGSVFSLTKEDEATRAAEFTDKKSSQVSKKPDQSADQLSEPPKKKRKRKEKKGQNKAKGALSLLVQYDSDSTSSGGTHTESDDNSAHSSSPVSGTLSPVVAETSTESSRNQSTRALPEQSQEISANSVSQINGPASKSSEVSASNNKRSSNGKSPVEKKKSKGGCNPRSEVRPPLVNLHDTVSTMQQLKGVPPSPQLPPTPSHYQAYGSQYSPQGMSGYALPSFSLPPGSFSFPQSHSQYPATIPQYYAGEAHRVPSGYSTAPGGLFPQWRTSFTPMQCQNPLPPSFNYPSNGSNGSNVYR</sequence>
<feature type="compositionally biased region" description="Basic residues" evidence="13">
    <location>
        <begin position="433"/>
        <end position="468"/>
    </location>
</feature>
<feature type="compositionally biased region" description="Low complexity" evidence="13">
    <location>
        <begin position="1419"/>
        <end position="1435"/>
    </location>
</feature>
<dbReference type="GO" id="GO:0000077">
    <property type="term" value="P:DNA damage checkpoint signaling"/>
    <property type="evidence" value="ECO:0007669"/>
    <property type="project" value="TreeGrafter"/>
</dbReference>
<feature type="region of interest" description="Disordered" evidence="13">
    <location>
        <begin position="1151"/>
        <end position="1492"/>
    </location>
</feature>
<dbReference type="Pfam" id="PF08123">
    <property type="entry name" value="DOT1"/>
    <property type="match status" value="1"/>
</dbReference>
<dbReference type="Gene3D" id="3.40.50.150">
    <property type="entry name" value="Vaccinia Virus protein VP39"/>
    <property type="match status" value="1"/>
</dbReference>
<feature type="region of interest" description="Disordered" evidence="13">
    <location>
        <begin position="1719"/>
        <end position="1743"/>
    </location>
</feature>
<evidence type="ECO:0000256" key="6">
    <source>
        <dbReference type="ARBA" id="ARBA00022691"/>
    </source>
</evidence>
<feature type="region of interest" description="Disordered" evidence="13">
    <location>
        <begin position="1078"/>
        <end position="1132"/>
    </location>
</feature>
<comment type="function">
    <text evidence="11">Histone methyltransferase that specifically trimethylates histone H3 to form H3K79me3. This methylation is required for telomere silencing and for the pachytene checkpoint during the meiotic cell cycle by allowing the recruitment of RAD9 to double strand breaks. Nucleosomes are preferred as substrate compared to free histone.</text>
</comment>
<comment type="catalytic activity">
    <reaction evidence="10 11">
        <text>L-lysyl(79)-[histone H3] + 3 S-adenosyl-L-methionine = N(6),N(6),N(6)-trimethyl-L-lysyl(79)-[histone H3] + 3 S-adenosyl-L-homocysteine + 3 H(+)</text>
        <dbReference type="Rhea" id="RHEA:60328"/>
        <dbReference type="Rhea" id="RHEA-COMP:15549"/>
        <dbReference type="Rhea" id="RHEA-COMP:15552"/>
        <dbReference type="ChEBI" id="CHEBI:15378"/>
        <dbReference type="ChEBI" id="CHEBI:29969"/>
        <dbReference type="ChEBI" id="CHEBI:57856"/>
        <dbReference type="ChEBI" id="CHEBI:59789"/>
        <dbReference type="ChEBI" id="CHEBI:61961"/>
        <dbReference type="EC" id="2.1.1.360"/>
    </reaction>
</comment>
<comment type="similarity">
    <text evidence="11">Belongs to the class I-like SAM-binding methyltransferase superfamily. DOT1 family.</text>
</comment>
<dbReference type="PANTHER" id="PTHR21451:SF0">
    <property type="entry name" value="HISTONE-LYSINE N-METHYLTRANSFERASE, H3 LYSINE-79 SPECIFIC"/>
    <property type="match status" value="1"/>
</dbReference>
<dbReference type="FunFam" id="1.10.260.60:FF:000001">
    <property type="entry name" value="Histone-lysine N-methyltransferase, H3 lysine-79 specific"/>
    <property type="match status" value="1"/>
</dbReference>
<dbReference type="InterPro" id="IPR025789">
    <property type="entry name" value="DOT1_dom"/>
</dbReference>
<feature type="compositionally biased region" description="Polar residues" evidence="13">
    <location>
        <begin position="904"/>
        <end position="919"/>
    </location>
</feature>
<dbReference type="FunFam" id="3.40.50.150:FF:000033">
    <property type="entry name" value="Histone-lysine N-methyltransferase, H3 lysine-79 specific"/>
    <property type="match status" value="1"/>
</dbReference>
<evidence type="ECO:0000256" key="3">
    <source>
        <dbReference type="ARBA" id="ARBA00020987"/>
    </source>
</evidence>
<keyword evidence="4 11" id="KW-0489">Methyltransferase</keyword>
<feature type="compositionally biased region" description="Basic residues" evidence="13">
    <location>
        <begin position="1576"/>
        <end position="1588"/>
    </location>
</feature>
<feature type="compositionally biased region" description="Pro residues" evidence="13">
    <location>
        <begin position="1725"/>
        <end position="1734"/>
    </location>
</feature>
<evidence type="ECO:0000256" key="10">
    <source>
        <dbReference type="ARBA" id="ARBA00047770"/>
    </source>
</evidence>
<evidence type="ECO:0000313" key="16">
    <source>
        <dbReference type="Proteomes" id="UP000275408"/>
    </source>
</evidence>
<keyword evidence="5 11" id="KW-0808">Transferase</keyword>
<feature type="region of interest" description="Disordered" evidence="13">
    <location>
        <begin position="850"/>
        <end position="880"/>
    </location>
</feature>
<comment type="subcellular location">
    <subcellularLocation>
        <location evidence="1 11">Nucleus</location>
    </subcellularLocation>
</comment>
<dbReference type="OrthoDB" id="443402at2759"/>
<dbReference type="CDD" id="cd02440">
    <property type="entry name" value="AdoMet_MTases"/>
    <property type="match status" value="1"/>
</dbReference>
<evidence type="ECO:0000256" key="1">
    <source>
        <dbReference type="ARBA" id="ARBA00004123"/>
    </source>
</evidence>
<feature type="compositionally biased region" description="Low complexity" evidence="13">
    <location>
        <begin position="1387"/>
        <end position="1402"/>
    </location>
</feature>
<dbReference type="EMBL" id="RCHS01002947">
    <property type="protein sequence ID" value="RMX44828.1"/>
    <property type="molecule type" value="Genomic_DNA"/>
</dbReference>
<feature type="compositionally biased region" description="Polar residues" evidence="13">
    <location>
        <begin position="1320"/>
        <end position="1334"/>
    </location>
</feature>
<feature type="region of interest" description="Disordered" evidence="13">
    <location>
        <begin position="1549"/>
        <end position="1707"/>
    </location>
</feature>
<feature type="compositionally biased region" description="Low complexity" evidence="13">
    <location>
        <begin position="1601"/>
        <end position="1611"/>
    </location>
</feature>
<accession>A0A3M6TU58</accession>
<name>A0A3M6TU58_POCDA</name>
<evidence type="ECO:0000256" key="5">
    <source>
        <dbReference type="ARBA" id="ARBA00022679"/>
    </source>
</evidence>
<dbReference type="GO" id="GO:0032259">
    <property type="term" value="P:methylation"/>
    <property type="evidence" value="ECO:0007669"/>
    <property type="project" value="UniProtKB-KW"/>
</dbReference>
<dbReference type="EC" id="2.1.1.360" evidence="2 11"/>
<proteinExistence type="inferred from homology"/>